<feature type="region of interest" description="Disordered" evidence="1">
    <location>
        <begin position="34"/>
        <end position="65"/>
    </location>
</feature>
<evidence type="ECO:0000313" key="3">
    <source>
        <dbReference type="Proteomes" id="UP001519460"/>
    </source>
</evidence>
<name>A0ABD0LGJ9_9CAEN</name>
<proteinExistence type="predicted"/>
<comment type="caution">
    <text evidence="2">The sequence shown here is derived from an EMBL/GenBank/DDBJ whole genome shotgun (WGS) entry which is preliminary data.</text>
</comment>
<keyword evidence="3" id="KW-1185">Reference proteome</keyword>
<reference evidence="2 3" key="1">
    <citation type="journal article" date="2023" name="Sci. Data">
        <title>Genome assembly of the Korean intertidal mud-creeper Batillaria attramentaria.</title>
        <authorList>
            <person name="Patra A.K."/>
            <person name="Ho P.T."/>
            <person name="Jun S."/>
            <person name="Lee S.J."/>
            <person name="Kim Y."/>
            <person name="Won Y.J."/>
        </authorList>
    </citation>
    <scope>NUCLEOTIDE SEQUENCE [LARGE SCALE GENOMIC DNA]</scope>
    <source>
        <strain evidence="2">Wonlab-2016</strain>
    </source>
</reference>
<dbReference type="EMBL" id="JACVVK020000050">
    <property type="protein sequence ID" value="KAK7498472.1"/>
    <property type="molecule type" value="Genomic_DNA"/>
</dbReference>
<sequence>MDVRNSGEYRHQTWMYEILESPDTAEQGLHTKFRTPNRGVRNSGEFRHQTGMYEIPEKSDTEQECTKFRRVQTPNRDCVRNSGEFRHQTGMYENAEEFIGERVGPVTD</sequence>
<dbReference type="Proteomes" id="UP001519460">
    <property type="component" value="Unassembled WGS sequence"/>
</dbReference>
<evidence type="ECO:0000313" key="2">
    <source>
        <dbReference type="EMBL" id="KAK7498472.1"/>
    </source>
</evidence>
<organism evidence="2 3">
    <name type="scientific">Batillaria attramentaria</name>
    <dbReference type="NCBI Taxonomy" id="370345"/>
    <lineage>
        <taxon>Eukaryota</taxon>
        <taxon>Metazoa</taxon>
        <taxon>Spiralia</taxon>
        <taxon>Lophotrochozoa</taxon>
        <taxon>Mollusca</taxon>
        <taxon>Gastropoda</taxon>
        <taxon>Caenogastropoda</taxon>
        <taxon>Sorbeoconcha</taxon>
        <taxon>Cerithioidea</taxon>
        <taxon>Batillariidae</taxon>
        <taxon>Batillaria</taxon>
    </lineage>
</organism>
<dbReference type="AlphaFoldDB" id="A0ABD0LGJ9"/>
<protein>
    <submittedName>
        <fullName evidence="2">Uncharacterized protein</fullName>
    </submittedName>
</protein>
<feature type="compositionally biased region" description="Basic and acidic residues" evidence="1">
    <location>
        <begin position="55"/>
        <end position="65"/>
    </location>
</feature>
<gene>
    <name evidence="2" type="ORF">BaRGS_00010132</name>
</gene>
<evidence type="ECO:0000256" key="1">
    <source>
        <dbReference type="SAM" id="MobiDB-lite"/>
    </source>
</evidence>
<accession>A0ABD0LGJ9</accession>